<organism evidence="1 2">
    <name type="scientific">Candidatus Accumulibacter affinis</name>
    <dbReference type="NCBI Taxonomy" id="2954384"/>
    <lineage>
        <taxon>Bacteria</taxon>
        <taxon>Pseudomonadati</taxon>
        <taxon>Pseudomonadota</taxon>
        <taxon>Betaproteobacteria</taxon>
        <taxon>Candidatus Accumulibacter</taxon>
    </lineage>
</organism>
<proteinExistence type="predicted"/>
<reference evidence="1 2" key="1">
    <citation type="submission" date="2020-10" db="EMBL/GenBank/DDBJ databases">
        <title>Connecting structure to function with the recovery of over 1000 high-quality activated sludge metagenome-assembled genomes encoding full-length rRNA genes using long-read sequencing.</title>
        <authorList>
            <person name="Singleton C.M."/>
            <person name="Petriglieri F."/>
            <person name="Kristensen J.M."/>
            <person name="Kirkegaard R.H."/>
            <person name="Michaelsen T.Y."/>
            <person name="Andersen M.H."/>
            <person name="Karst S.M."/>
            <person name="Dueholm M.S."/>
            <person name="Nielsen P.H."/>
            <person name="Albertsen M."/>
        </authorList>
    </citation>
    <scope>NUCLEOTIDE SEQUENCE [LARGE SCALE GENOMIC DNA]</scope>
    <source>
        <strain evidence="1">Fred_18-Q3-R57-64_BAT3C.720</strain>
    </source>
</reference>
<dbReference type="Proteomes" id="UP000706151">
    <property type="component" value="Unassembled WGS sequence"/>
</dbReference>
<protein>
    <submittedName>
        <fullName evidence="1">Helix-turn-helix domain-containing protein</fullName>
    </submittedName>
</protein>
<dbReference type="AlphaFoldDB" id="A0A935TAP1"/>
<accession>A0A935TAP1</accession>
<evidence type="ECO:0000313" key="1">
    <source>
        <dbReference type="EMBL" id="MBK7956130.1"/>
    </source>
</evidence>
<dbReference type="InterPro" id="IPR009057">
    <property type="entry name" value="Homeodomain-like_sf"/>
</dbReference>
<dbReference type="SUPFAM" id="SSF46689">
    <property type="entry name" value="Homeodomain-like"/>
    <property type="match status" value="1"/>
</dbReference>
<comment type="caution">
    <text evidence="1">The sequence shown here is derived from an EMBL/GenBank/DDBJ whole genome shotgun (WGS) entry which is preliminary data.</text>
</comment>
<gene>
    <name evidence="1" type="ORF">IPK02_20490</name>
</gene>
<evidence type="ECO:0000313" key="2">
    <source>
        <dbReference type="Proteomes" id="UP000706151"/>
    </source>
</evidence>
<sequence>MLRLTFTQAEARALAHQRFHHQHPRVRRKMEALWLKSQGLAHKEIARLAGVSGNTLRSYLQQYAEGGIAALKELHFRQPKSELAAHQATIVAYFREHPPASINEAIDGIRELTGFSRSPTQVRIFLKEKCGMRRLKTGTLPAKGDPDVQEAFKKKELEPRLAEAKDGKRAVFFVDAAHFVLGAFVAMLWCRCRVWIRAPSGRQRFNVLGALDAVTKEVVTVVNATYINWVWLF</sequence>
<dbReference type="EMBL" id="JADJOT010000012">
    <property type="protein sequence ID" value="MBK7956130.1"/>
    <property type="molecule type" value="Genomic_DNA"/>
</dbReference>
<dbReference type="Pfam" id="PF13384">
    <property type="entry name" value="HTH_23"/>
    <property type="match status" value="1"/>
</dbReference>
<name>A0A935TAP1_9PROT</name>